<evidence type="ECO:0000313" key="8">
    <source>
        <dbReference type="Proteomes" id="UP000001822"/>
    </source>
</evidence>
<keyword evidence="2" id="KW-1003">Cell membrane</keyword>
<dbReference type="OrthoDB" id="9794512at2"/>
<dbReference type="Pfam" id="PF12679">
    <property type="entry name" value="ABC2_membrane_2"/>
    <property type="match status" value="1"/>
</dbReference>
<gene>
    <name evidence="7" type="primary">gldF</name>
    <name evidence="7" type="ordered locus">CHU_1546</name>
</gene>
<reference evidence="7 8" key="1">
    <citation type="journal article" date="2007" name="Appl. Environ. Microbiol.">
        <title>Genome sequence of the cellulolytic gliding bacterium Cytophaga hutchinsonii.</title>
        <authorList>
            <person name="Xie G."/>
            <person name="Bruce D.C."/>
            <person name="Challacombe J.F."/>
            <person name="Chertkov O."/>
            <person name="Detter J.C."/>
            <person name="Gilna P."/>
            <person name="Han C.S."/>
            <person name="Lucas S."/>
            <person name="Misra M."/>
            <person name="Myers G.L."/>
            <person name="Richardson P."/>
            <person name="Tapia R."/>
            <person name="Thayer N."/>
            <person name="Thompson L.S."/>
            <person name="Brettin T.S."/>
            <person name="Henrissat B."/>
            <person name="Wilson D.B."/>
            <person name="McBride M.J."/>
        </authorList>
    </citation>
    <scope>NUCLEOTIDE SEQUENCE [LARGE SCALE GENOMIC DNA]</scope>
    <source>
        <strain evidence="8">ATCC 33406 / DSM 1761 / CIP 103989 / NBRC 15051 / NCIMB 9469 / D465</strain>
    </source>
</reference>
<dbReference type="InterPro" id="IPR051449">
    <property type="entry name" value="ABC-2_transporter_component"/>
</dbReference>
<feature type="transmembrane region" description="Helical" evidence="6">
    <location>
        <begin position="94"/>
        <end position="118"/>
    </location>
</feature>
<keyword evidence="8" id="KW-1185">Reference proteome</keyword>
<evidence type="ECO:0000256" key="2">
    <source>
        <dbReference type="ARBA" id="ARBA00022475"/>
    </source>
</evidence>
<comment type="subcellular location">
    <subcellularLocation>
        <location evidence="1">Cell membrane</location>
        <topology evidence="1">Multi-pass membrane protein</topology>
    </subcellularLocation>
</comment>
<dbReference type="AlphaFoldDB" id="A0A6N4SR28"/>
<evidence type="ECO:0000313" key="7">
    <source>
        <dbReference type="EMBL" id="ABG58817.1"/>
    </source>
</evidence>
<dbReference type="PANTHER" id="PTHR30294">
    <property type="entry name" value="MEMBRANE COMPONENT OF ABC TRANSPORTER YHHJ-RELATED"/>
    <property type="match status" value="1"/>
</dbReference>
<protein>
    <submittedName>
        <fullName evidence="7">Protein involved in gliding motility GldF</fullName>
    </submittedName>
</protein>
<name>A0A6N4SR28_CYTH3</name>
<dbReference type="NCBIfam" id="TIGR03518">
    <property type="entry name" value="ABC_perm_GldF"/>
    <property type="match status" value="1"/>
</dbReference>
<dbReference type="RefSeq" id="WP_011584932.1">
    <property type="nucleotide sequence ID" value="NC_008255.1"/>
</dbReference>
<feature type="transmembrane region" description="Helical" evidence="6">
    <location>
        <begin position="12"/>
        <end position="35"/>
    </location>
</feature>
<evidence type="ECO:0000256" key="4">
    <source>
        <dbReference type="ARBA" id="ARBA00022989"/>
    </source>
</evidence>
<evidence type="ECO:0000256" key="1">
    <source>
        <dbReference type="ARBA" id="ARBA00004651"/>
    </source>
</evidence>
<organism evidence="7 8">
    <name type="scientific">Cytophaga hutchinsonii (strain ATCC 33406 / DSM 1761 / CIP 103989 / NBRC 15051 / NCIMB 9469 / D465)</name>
    <dbReference type="NCBI Taxonomy" id="269798"/>
    <lineage>
        <taxon>Bacteria</taxon>
        <taxon>Pseudomonadati</taxon>
        <taxon>Bacteroidota</taxon>
        <taxon>Cytophagia</taxon>
        <taxon>Cytophagales</taxon>
        <taxon>Cytophagaceae</taxon>
        <taxon>Cytophaga</taxon>
    </lineage>
</organism>
<accession>A0A6N4SR28</accession>
<evidence type="ECO:0000256" key="6">
    <source>
        <dbReference type="SAM" id="Phobius"/>
    </source>
</evidence>
<feature type="transmembrane region" description="Helical" evidence="6">
    <location>
        <begin position="164"/>
        <end position="181"/>
    </location>
</feature>
<dbReference type="InterPro" id="IPR019860">
    <property type="entry name" value="Motility-assoc_ABC_perm_GldF"/>
</dbReference>
<evidence type="ECO:0000256" key="5">
    <source>
        <dbReference type="ARBA" id="ARBA00023136"/>
    </source>
</evidence>
<feature type="transmembrane region" description="Helical" evidence="6">
    <location>
        <begin position="219"/>
        <end position="237"/>
    </location>
</feature>
<dbReference type="Proteomes" id="UP000001822">
    <property type="component" value="Chromosome"/>
</dbReference>
<proteinExistence type="predicted"/>
<sequence>MWSIFRKEIAVFLNSLIAYLVILVFLTFIGVFMWVLPASSILDYGYAEMDTLFSYGPLAFLLLIPAITMRSFAEEKKDGTIELLLTKPLSDWQLLLGKYLSACTLVALALIPTVLYYISVYQLGKPVGNIDSAAVGSSYIGLFLLGCVYTSAGIFASSISTNQIVSFIIALLLCYLIYSGFDHLASLDLWEGSAVTLLPFGLDYHYNALSKGVVDSRNVCYFLTVIGIMLLSTKIILESRKW</sequence>
<dbReference type="GO" id="GO:0005886">
    <property type="term" value="C:plasma membrane"/>
    <property type="evidence" value="ECO:0007669"/>
    <property type="project" value="UniProtKB-SubCell"/>
</dbReference>
<keyword evidence="4 6" id="KW-1133">Transmembrane helix</keyword>
<dbReference type="GO" id="GO:0140359">
    <property type="term" value="F:ABC-type transporter activity"/>
    <property type="evidence" value="ECO:0007669"/>
    <property type="project" value="InterPro"/>
</dbReference>
<keyword evidence="5 6" id="KW-0472">Membrane</keyword>
<feature type="transmembrane region" description="Helical" evidence="6">
    <location>
        <begin position="55"/>
        <end position="73"/>
    </location>
</feature>
<feature type="transmembrane region" description="Helical" evidence="6">
    <location>
        <begin position="138"/>
        <end position="157"/>
    </location>
</feature>
<evidence type="ECO:0000256" key="3">
    <source>
        <dbReference type="ARBA" id="ARBA00022692"/>
    </source>
</evidence>
<dbReference type="KEGG" id="chu:CHU_1546"/>
<dbReference type="PANTHER" id="PTHR30294:SF29">
    <property type="entry name" value="MULTIDRUG ABC TRANSPORTER PERMEASE YBHS-RELATED"/>
    <property type="match status" value="1"/>
</dbReference>
<keyword evidence="3 6" id="KW-0812">Transmembrane</keyword>
<dbReference type="EMBL" id="CP000383">
    <property type="protein sequence ID" value="ABG58817.1"/>
    <property type="molecule type" value="Genomic_DNA"/>
</dbReference>